<dbReference type="PANTHER" id="PTHR33883:SF10">
    <property type="entry name" value="WPP DOMAIN-ASSOCIATED PROTEIN"/>
    <property type="match status" value="1"/>
</dbReference>
<feature type="coiled-coil region" evidence="1">
    <location>
        <begin position="591"/>
        <end position="625"/>
    </location>
</feature>
<evidence type="ECO:0000313" key="2">
    <source>
        <dbReference type="EMBL" id="URE11078.1"/>
    </source>
</evidence>
<keyword evidence="1" id="KW-0175">Coiled coil</keyword>
<keyword evidence="3" id="KW-1185">Reference proteome</keyword>
<feature type="coiled-coil region" evidence="1">
    <location>
        <begin position="661"/>
        <end position="723"/>
    </location>
</feature>
<proteinExistence type="predicted"/>
<dbReference type="OrthoDB" id="619142at2759"/>
<sequence length="874" mass="100833">MLGELVEDFDVFSSVEFPDSLLLLLIDWINLLLSMAVLMKNQEALKSGNLLSDNDSLLSDCNIDAGNSIDNDTSLREELLLEEMESYWDDLNSRLTVSRMVSDSVIKGIVNAIELEASEKVNSKEAEISALKKRLQFYESVMADENRIHATLIKMLESQRENTGLFFHSLDEDVVSNCVQHLSQLKVDAQDYLKRPKKETSNLRGGHTLLKAKVCPVDKEFCNILAQKLNVIDGSADELEAVLMATHQEIYDTCFSSEYLVNEQLWEHRFQQEVISIMVQNLIREDQDDIEAKISKQKILVDTFTKNWQKNIDDLSTMRHELHDISASLLTSESGLAFSRHGPEDVVKLTITDTSHLKHMTKAELITNYITQNSQMTNMKRQFDLALQEKTEELYILKREFLKEKGCNALQYRRDKEGELLRKKIIGFISMLDNILLENEKLSVVQSQRNMLHNLSQRIGVLLPENQQLKYLLVEKGMEVTHVAALVSNVINRSANCTKVEEDLLEHSKEFKSDAEDRITETMIRDKTEKIILRGLVDELEIGIKYLDLECKMTQDISFTLCREYLEDVVSSINSFVEKHYREKDSFAALVVEKEMALSLLMEENKKLKQEKDLLLTLINEKEKLLFETEVKAMKQKEYYDSVCHELNMLREQLGNQSLYISDCKKDNDSMKEKLAEMLKQVPQYEAELRKINQKYKVALDSLEELEKQKNFLHELVEEKQMKLELAVSREEEHSKFMTTVLGSIKELSETILQSECSLANKLGTHESRLEFLGHQFIGLFQQANFLKKEACWYKQGFERRCADLRKAEHEVDLLGDEVDVLLHLLEKIHIALEHYSPVLQHYPGVREVVVPYGLRAIGKAVEILTRNSEASLQ</sequence>
<organism evidence="2 3">
    <name type="scientific">Musa troglodytarum</name>
    <name type="common">fe'i banana</name>
    <dbReference type="NCBI Taxonomy" id="320322"/>
    <lineage>
        <taxon>Eukaryota</taxon>
        <taxon>Viridiplantae</taxon>
        <taxon>Streptophyta</taxon>
        <taxon>Embryophyta</taxon>
        <taxon>Tracheophyta</taxon>
        <taxon>Spermatophyta</taxon>
        <taxon>Magnoliopsida</taxon>
        <taxon>Liliopsida</taxon>
        <taxon>Zingiberales</taxon>
        <taxon>Musaceae</taxon>
        <taxon>Musa</taxon>
    </lineage>
</organism>
<reference evidence="2" key="1">
    <citation type="submission" date="2022-05" db="EMBL/GenBank/DDBJ databases">
        <title>The Musa troglodytarum L. genome provides insights into the mechanism of non-climacteric behaviour and enrichment of carotenoids.</title>
        <authorList>
            <person name="Wang J."/>
        </authorList>
    </citation>
    <scope>NUCLEOTIDE SEQUENCE</scope>
    <source>
        <tissue evidence="2">Leaf</tissue>
    </source>
</reference>
<gene>
    <name evidence="2" type="ORF">MUK42_24058</name>
</gene>
<dbReference type="InterPro" id="IPR037490">
    <property type="entry name" value="WAP"/>
</dbReference>
<dbReference type="PANTHER" id="PTHR33883">
    <property type="entry name" value="WPP DOMAIN-ASSOCIATED PROTEIN"/>
    <property type="match status" value="1"/>
</dbReference>
<evidence type="ECO:0000313" key="3">
    <source>
        <dbReference type="Proteomes" id="UP001055439"/>
    </source>
</evidence>
<accession>A0A9E7K8V7</accession>
<protein>
    <submittedName>
        <fullName evidence="2">WPP domain-associated</fullName>
    </submittedName>
</protein>
<feature type="coiled-coil region" evidence="1">
    <location>
        <begin position="114"/>
        <end position="141"/>
    </location>
</feature>
<evidence type="ECO:0000256" key="1">
    <source>
        <dbReference type="SAM" id="Coils"/>
    </source>
</evidence>
<dbReference type="EMBL" id="CP097508">
    <property type="protein sequence ID" value="URE11078.1"/>
    <property type="molecule type" value="Genomic_DNA"/>
</dbReference>
<name>A0A9E7K8V7_9LILI</name>
<dbReference type="AlphaFoldDB" id="A0A9E7K8V7"/>
<dbReference type="Proteomes" id="UP001055439">
    <property type="component" value="Chromosome 6"/>
</dbReference>